<name>A0ABV2JPN8_9GAMM</name>
<accession>A0ABV2JPN8</accession>
<evidence type="ECO:0000313" key="2">
    <source>
        <dbReference type="Proteomes" id="UP001549184"/>
    </source>
</evidence>
<keyword evidence="2" id="KW-1185">Reference proteome</keyword>
<dbReference type="RefSeq" id="WP_354012293.1">
    <property type="nucleotide sequence ID" value="NZ_JBEPMU010000001.1"/>
</dbReference>
<protein>
    <recommendedName>
        <fullName evidence="3">DUF2946 domain-containing protein</fullName>
    </recommendedName>
</protein>
<organism evidence="1 2">
    <name type="scientific">Dyella japonica</name>
    <dbReference type="NCBI Taxonomy" id="231455"/>
    <lineage>
        <taxon>Bacteria</taxon>
        <taxon>Pseudomonadati</taxon>
        <taxon>Pseudomonadota</taxon>
        <taxon>Gammaproteobacteria</taxon>
        <taxon>Lysobacterales</taxon>
        <taxon>Rhodanobacteraceae</taxon>
        <taxon>Dyella</taxon>
    </lineage>
</organism>
<dbReference type="EMBL" id="JBEPMU010000001">
    <property type="protein sequence ID" value="MET3650814.1"/>
    <property type="molecule type" value="Genomic_DNA"/>
</dbReference>
<proteinExistence type="predicted"/>
<evidence type="ECO:0008006" key="3">
    <source>
        <dbReference type="Google" id="ProtNLM"/>
    </source>
</evidence>
<evidence type="ECO:0000313" key="1">
    <source>
        <dbReference type="EMBL" id="MET3650814.1"/>
    </source>
</evidence>
<gene>
    <name evidence="1" type="ORF">ABIC75_000516</name>
</gene>
<reference evidence="1 2" key="1">
    <citation type="submission" date="2024-06" db="EMBL/GenBank/DDBJ databases">
        <title>Sorghum-associated microbial communities from plants grown in Nebraska, USA.</title>
        <authorList>
            <person name="Schachtman D."/>
        </authorList>
    </citation>
    <scope>NUCLEOTIDE SEQUENCE [LARGE SCALE GENOMIC DNA]</scope>
    <source>
        <strain evidence="1 2">1073</strain>
    </source>
</reference>
<comment type="caution">
    <text evidence="1">The sequence shown here is derived from an EMBL/GenBank/DDBJ whole genome shotgun (WGS) entry which is preliminary data.</text>
</comment>
<dbReference type="Proteomes" id="UP001549184">
    <property type="component" value="Unassembled WGS sequence"/>
</dbReference>
<sequence>MPSSSVPLLKRLRRHRGLWVLVVAVLLIKLVSGSICLADGGALDGYAGRASVAATMTVDATPQSPAGDGDCLLGEGGSCHCACPHAATLPTSVVLAVGTPDAPLLVSSVDAGRVPAVTASLLRPPIA</sequence>